<dbReference type="AlphaFoldDB" id="A0A164QAQ6"/>
<name>A0A164QAQ6_9AGAM</name>
<protein>
    <submittedName>
        <fullName evidence="1">Phosphoglycerate mutase-like protein</fullName>
    </submittedName>
</protein>
<dbReference type="PANTHER" id="PTHR11567">
    <property type="entry name" value="ACID PHOSPHATASE-RELATED"/>
    <property type="match status" value="1"/>
</dbReference>
<sequence>WPVCVQPSNIDSLVPSYSCPAASQSTPEWKTDLVDNQDLMDRLGGMLGTTGVSAWEEWYDHFFDSFVCRTCHSHPLPCNPNTQQCVSEEDARRVFALGDWESKCVLSFSPPNATMYTQLTFGVMFLELATNLRALLSPHDEARDWAQDRYSPPLSPSPKMRIYIGHDGSLIRLASGLGIGRQDRNGRLRWPTLGSEIILEVWSTSGSPSSVELTPLALGKNEDDNVGGELYVRVLHDGSPVRGMGWMPFDEMLELLESNVPPDLYERCQSEASLFEAK</sequence>
<dbReference type="SUPFAM" id="SSF53254">
    <property type="entry name" value="Phosphoglycerate mutase-like"/>
    <property type="match status" value="1"/>
</dbReference>
<feature type="non-terminal residue" evidence="1">
    <location>
        <position position="1"/>
    </location>
</feature>
<evidence type="ECO:0000313" key="2">
    <source>
        <dbReference type="Proteomes" id="UP000076722"/>
    </source>
</evidence>
<proteinExistence type="predicted"/>
<accession>A0A164QAQ6</accession>
<dbReference type="OrthoDB" id="10262962at2759"/>
<keyword evidence="2" id="KW-1185">Reference proteome</keyword>
<organism evidence="1 2">
    <name type="scientific">Sistotremastrum niveocremeum HHB9708</name>
    <dbReference type="NCBI Taxonomy" id="1314777"/>
    <lineage>
        <taxon>Eukaryota</taxon>
        <taxon>Fungi</taxon>
        <taxon>Dikarya</taxon>
        <taxon>Basidiomycota</taxon>
        <taxon>Agaricomycotina</taxon>
        <taxon>Agaricomycetes</taxon>
        <taxon>Sistotremastrales</taxon>
        <taxon>Sistotremastraceae</taxon>
        <taxon>Sertulicium</taxon>
        <taxon>Sertulicium niveocremeum</taxon>
    </lineage>
</organism>
<reference evidence="1 2" key="1">
    <citation type="journal article" date="2016" name="Mol. Biol. Evol.">
        <title>Comparative Genomics of Early-Diverging Mushroom-Forming Fungi Provides Insights into the Origins of Lignocellulose Decay Capabilities.</title>
        <authorList>
            <person name="Nagy L.G."/>
            <person name="Riley R."/>
            <person name="Tritt A."/>
            <person name="Adam C."/>
            <person name="Daum C."/>
            <person name="Floudas D."/>
            <person name="Sun H."/>
            <person name="Yadav J.S."/>
            <person name="Pangilinan J."/>
            <person name="Larsson K.H."/>
            <person name="Matsuura K."/>
            <person name="Barry K."/>
            <person name="Labutti K."/>
            <person name="Kuo R."/>
            <person name="Ohm R.A."/>
            <person name="Bhattacharya S.S."/>
            <person name="Shirouzu T."/>
            <person name="Yoshinaga Y."/>
            <person name="Martin F.M."/>
            <person name="Grigoriev I.V."/>
            <person name="Hibbett D.S."/>
        </authorList>
    </citation>
    <scope>NUCLEOTIDE SEQUENCE [LARGE SCALE GENOMIC DNA]</scope>
    <source>
        <strain evidence="1 2">HHB9708</strain>
    </source>
</reference>
<dbReference type="InterPro" id="IPR050645">
    <property type="entry name" value="Histidine_acid_phosphatase"/>
</dbReference>
<dbReference type="Gene3D" id="3.40.50.1240">
    <property type="entry name" value="Phosphoglycerate mutase-like"/>
    <property type="match status" value="1"/>
</dbReference>
<dbReference type="PANTHER" id="PTHR11567:SF195">
    <property type="entry name" value="ACID PHOSPHATASE, PUTATIVE (AFU_ORTHOLOGUE AFUA_3G14570)-RELATED"/>
    <property type="match status" value="1"/>
</dbReference>
<dbReference type="EMBL" id="KV419427">
    <property type="protein sequence ID" value="KZS89488.1"/>
    <property type="molecule type" value="Genomic_DNA"/>
</dbReference>
<gene>
    <name evidence="1" type="ORF">SISNIDRAFT_416831</name>
</gene>
<dbReference type="InterPro" id="IPR029033">
    <property type="entry name" value="His_PPase_superfam"/>
</dbReference>
<dbReference type="Proteomes" id="UP000076722">
    <property type="component" value="Unassembled WGS sequence"/>
</dbReference>
<evidence type="ECO:0000313" key="1">
    <source>
        <dbReference type="EMBL" id="KZS89488.1"/>
    </source>
</evidence>
<dbReference type="GO" id="GO:0016791">
    <property type="term" value="F:phosphatase activity"/>
    <property type="evidence" value="ECO:0007669"/>
    <property type="project" value="TreeGrafter"/>
</dbReference>